<dbReference type="OrthoDB" id="7107919at2"/>
<sequence>MKIAPTSRVIYGKNPLAEVVCQIRFQRLELPATVLEQLQKTLKDRGYIQRHDESSFNVVIEPVKEGASPVPRIVEGDSIHHLSQPDGSSKVSISREFIAFTSTNYKSWDEYLPCLLQAVTDFNNEIGTLAVTRIGLRYRDVIERSVLGLEGTPWHELIKPFLLGPLANKALCEEGEVDEDAFESQVSQCLMRLDGCSLLLQTSLLTSVADASKAFLIDADFFHEMDSNEECGNAATSSKELVALLETLHSNAGALFRRAITEKLHDALSPQ</sequence>
<dbReference type="NCBIfam" id="TIGR04255">
    <property type="entry name" value="sporadTIGR04255"/>
    <property type="match status" value="1"/>
</dbReference>
<evidence type="ECO:0000313" key="1">
    <source>
        <dbReference type="EMBL" id="SDF94598.1"/>
    </source>
</evidence>
<dbReference type="RefSeq" id="WP_010565372.1">
    <property type="nucleotide sequence ID" value="NZ_LT629689.1"/>
</dbReference>
<dbReference type="InterPro" id="IPR026349">
    <property type="entry name" value="CHP04255"/>
</dbReference>
<name>A0A5C5QBC9_9PSED</name>
<evidence type="ECO:0000313" key="4">
    <source>
        <dbReference type="Proteomes" id="UP000317951"/>
    </source>
</evidence>
<dbReference type="EMBL" id="LT629689">
    <property type="protein sequence ID" value="SDF94598.1"/>
    <property type="molecule type" value="Genomic_DNA"/>
</dbReference>
<evidence type="ECO:0000313" key="2">
    <source>
        <dbReference type="EMBL" id="TWS01836.1"/>
    </source>
</evidence>
<evidence type="ECO:0000313" key="3">
    <source>
        <dbReference type="Proteomes" id="UP000182858"/>
    </source>
</evidence>
<dbReference type="EMBL" id="VFET01000023">
    <property type="protein sequence ID" value="TWS01836.1"/>
    <property type="molecule type" value="Genomic_DNA"/>
</dbReference>
<dbReference type="AlphaFoldDB" id="A0A5C5QBC9"/>
<protein>
    <submittedName>
        <fullName evidence="2">TIGR04255 family protein</fullName>
    </submittedName>
</protein>
<dbReference type="Proteomes" id="UP000182858">
    <property type="component" value="Chromosome I"/>
</dbReference>
<keyword evidence="3" id="KW-1185">Reference proteome</keyword>
<proteinExistence type="predicted"/>
<accession>A0A5C5QBC9</accession>
<organism evidence="2 4">
    <name type="scientific">Pseudomonas extremaustralis</name>
    <dbReference type="NCBI Taxonomy" id="359110"/>
    <lineage>
        <taxon>Bacteria</taxon>
        <taxon>Pseudomonadati</taxon>
        <taxon>Pseudomonadota</taxon>
        <taxon>Gammaproteobacteria</taxon>
        <taxon>Pseudomonadales</taxon>
        <taxon>Pseudomonadaceae</taxon>
        <taxon>Pseudomonas</taxon>
    </lineage>
</organism>
<reference evidence="1 3" key="1">
    <citation type="submission" date="2016-10" db="EMBL/GenBank/DDBJ databases">
        <authorList>
            <person name="Varghese N."/>
            <person name="Submissions S."/>
        </authorList>
    </citation>
    <scope>NUCLEOTIDE SEQUENCE [LARGE SCALE GENOMIC DNA]</scope>
    <source>
        <strain evidence="1 3">DSM 17835</strain>
    </source>
</reference>
<dbReference type="Proteomes" id="UP000317951">
    <property type="component" value="Unassembled WGS sequence"/>
</dbReference>
<gene>
    <name evidence="2" type="ORF">FIV36_22910</name>
    <name evidence="1" type="ORF">SAMN05216591_4464</name>
</gene>
<dbReference type="GeneID" id="78555825"/>
<reference evidence="2 4" key="2">
    <citation type="submission" date="2019-06" db="EMBL/GenBank/DDBJ databases">
        <title>Pseudomonas bimorpha sp. nov. isolated from bovine raw milk and skim milk concentrate.</title>
        <authorList>
            <person name="Hofmann K."/>
            <person name="Huptas C."/>
            <person name="Doll E."/>
            <person name="Scherer S."/>
            <person name="Wenning M."/>
        </authorList>
    </citation>
    <scope>NUCLEOTIDE SEQUENCE [LARGE SCALE GENOMIC DNA]</scope>
    <source>
        <strain evidence="2 4">DSM 17835</strain>
    </source>
</reference>